<evidence type="ECO:0000313" key="2">
    <source>
        <dbReference type="EMBL" id="CAK0898704.1"/>
    </source>
</evidence>
<protein>
    <submittedName>
        <fullName evidence="2">Uncharacterized protein</fullName>
    </submittedName>
</protein>
<dbReference type="EMBL" id="CAUYUJ010020503">
    <property type="protein sequence ID" value="CAK0898704.1"/>
    <property type="molecule type" value="Genomic_DNA"/>
</dbReference>
<keyword evidence="3" id="KW-1185">Reference proteome</keyword>
<reference evidence="2" key="1">
    <citation type="submission" date="2023-10" db="EMBL/GenBank/DDBJ databases">
        <authorList>
            <person name="Chen Y."/>
            <person name="Shah S."/>
            <person name="Dougan E. K."/>
            <person name="Thang M."/>
            <person name="Chan C."/>
        </authorList>
    </citation>
    <scope>NUCLEOTIDE SEQUENCE [LARGE SCALE GENOMIC DNA]</scope>
</reference>
<proteinExistence type="predicted"/>
<name>A0ABN9XKK8_9DINO</name>
<accession>A0ABN9XKK8</accession>
<dbReference type="Proteomes" id="UP001189429">
    <property type="component" value="Unassembled WGS sequence"/>
</dbReference>
<feature type="compositionally biased region" description="Low complexity" evidence="1">
    <location>
        <begin position="8"/>
        <end position="19"/>
    </location>
</feature>
<feature type="compositionally biased region" description="Low complexity" evidence="1">
    <location>
        <begin position="119"/>
        <end position="130"/>
    </location>
</feature>
<feature type="region of interest" description="Disordered" evidence="1">
    <location>
        <begin position="1"/>
        <end position="22"/>
    </location>
</feature>
<sequence>MVGVPEDGGAASARAGTTGCKVPESVFGGMKGYTYAVAGDHDGVGSIQTVLNTVKRRGSNWRDRDEAYSKYELTETAEDLLEFLGPAEQDKLQRTRRSRASWTYSPPSSPRSRSRTTDSRSSGATGAASS</sequence>
<comment type="caution">
    <text evidence="2">The sequence shown here is derived from an EMBL/GenBank/DDBJ whole genome shotgun (WGS) entry which is preliminary data.</text>
</comment>
<gene>
    <name evidence="2" type="ORF">PCOR1329_LOCUS76442</name>
</gene>
<feature type="region of interest" description="Disordered" evidence="1">
    <location>
        <begin position="84"/>
        <end position="130"/>
    </location>
</feature>
<organism evidence="2 3">
    <name type="scientific">Prorocentrum cordatum</name>
    <dbReference type="NCBI Taxonomy" id="2364126"/>
    <lineage>
        <taxon>Eukaryota</taxon>
        <taxon>Sar</taxon>
        <taxon>Alveolata</taxon>
        <taxon>Dinophyceae</taxon>
        <taxon>Prorocentrales</taxon>
        <taxon>Prorocentraceae</taxon>
        <taxon>Prorocentrum</taxon>
    </lineage>
</organism>
<evidence type="ECO:0000313" key="3">
    <source>
        <dbReference type="Proteomes" id="UP001189429"/>
    </source>
</evidence>
<evidence type="ECO:0000256" key="1">
    <source>
        <dbReference type="SAM" id="MobiDB-lite"/>
    </source>
</evidence>